<evidence type="ECO:0000259" key="1">
    <source>
        <dbReference type="Pfam" id="PF20208"/>
    </source>
</evidence>
<dbReference type="InterPro" id="IPR046699">
    <property type="entry name" value="ARPP-1"/>
</dbReference>
<name>A0A7C3Z0Q5_UNCW3</name>
<accession>A0A7C3Z0Q5</accession>
<organism evidence="2">
    <name type="scientific">candidate division WOR-3 bacterium</name>
    <dbReference type="NCBI Taxonomy" id="2052148"/>
    <lineage>
        <taxon>Bacteria</taxon>
        <taxon>Bacteria division WOR-3</taxon>
    </lineage>
</organism>
<gene>
    <name evidence="2" type="ORF">ENX07_06810</name>
</gene>
<dbReference type="AlphaFoldDB" id="A0A7C3Z0Q5"/>
<protein>
    <recommendedName>
        <fullName evidence="1">ARG and Rhodanese-Phosphatase-superfamily-associated domain-containing protein</fullName>
    </recommendedName>
</protein>
<proteinExistence type="predicted"/>
<reference evidence="2" key="1">
    <citation type="journal article" date="2020" name="mSystems">
        <title>Genome- and Community-Level Interaction Insights into Carbon Utilization and Element Cycling Functions of Hydrothermarchaeota in Hydrothermal Sediment.</title>
        <authorList>
            <person name="Zhou Z."/>
            <person name="Liu Y."/>
            <person name="Xu W."/>
            <person name="Pan J."/>
            <person name="Luo Z.H."/>
            <person name="Li M."/>
        </authorList>
    </citation>
    <scope>NUCLEOTIDE SEQUENCE [LARGE SCALE GENOMIC DNA]</scope>
    <source>
        <strain evidence="2">SpSt-906</strain>
    </source>
</reference>
<sequence length="302" mass="33901">MKNNLNLITGIEVGEPLFLRNLTLFPLTNGGKDFTRIEILSEAKGKKLVEIRELETPKIDTVLIKNNSPKRIFALDGEGIQGALQDRVINSSALIAEKTEVEIPVSCVEAGRWSGGEEFFSQRAISYPSLRAIICSSVTSSLYRTKKFTSNQNQIWDSIKKKMERFKVNSRTSSIHDLYSSRQKYLASYKEGIKSLKNLNGLFVFCGERLLCLDLFGSKSLFNKLKEQLITSYALDALEGESSSPPGINRIKRLLIGIKEGEMRTFPSFSLGEEIRFETDELTGRGLVFQDSLIHLSAFPKS</sequence>
<evidence type="ECO:0000313" key="2">
    <source>
        <dbReference type="EMBL" id="HGE99757.1"/>
    </source>
</evidence>
<dbReference type="EMBL" id="DTMQ01000042">
    <property type="protein sequence ID" value="HGE99757.1"/>
    <property type="molecule type" value="Genomic_DNA"/>
</dbReference>
<feature type="domain" description="ARG and Rhodanese-Phosphatase-superfamily-associated" evidence="1">
    <location>
        <begin position="11"/>
        <end position="299"/>
    </location>
</feature>
<dbReference type="Pfam" id="PF20208">
    <property type="entry name" value="ARPP-1"/>
    <property type="match status" value="1"/>
</dbReference>
<comment type="caution">
    <text evidence="2">The sequence shown here is derived from an EMBL/GenBank/DDBJ whole genome shotgun (WGS) entry which is preliminary data.</text>
</comment>